<proteinExistence type="inferred from homology"/>
<dbReference type="GO" id="GO:0012505">
    <property type="term" value="C:endomembrane system"/>
    <property type="evidence" value="ECO:0007669"/>
    <property type="project" value="TreeGrafter"/>
</dbReference>
<dbReference type="Gene3D" id="1.20.58.70">
    <property type="match status" value="1"/>
</dbReference>
<name>A0A8J5KM80_ZINOF</name>
<keyword evidence="8 10" id="KW-0472">Membrane</keyword>
<dbReference type="AlphaFoldDB" id="A0A8J5KM80"/>
<dbReference type="GO" id="GO:0048278">
    <property type="term" value="P:vesicle docking"/>
    <property type="evidence" value="ECO:0007669"/>
    <property type="project" value="TreeGrafter"/>
</dbReference>
<dbReference type="FunFam" id="1.20.58.70:FF:000004">
    <property type="entry name" value="Syntaxin-22 like"/>
    <property type="match status" value="1"/>
</dbReference>
<evidence type="ECO:0000256" key="4">
    <source>
        <dbReference type="ARBA" id="ARBA00022927"/>
    </source>
</evidence>
<evidence type="ECO:0000256" key="10">
    <source>
        <dbReference type="SAM" id="Phobius"/>
    </source>
</evidence>
<dbReference type="Pfam" id="PF14523">
    <property type="entry name" value="Syntaxin_2"/>
    <property type="match status" value="1"/>
</dbReference>
<dbReference type="PROSITE" id="PS50192">
    <property type="entry name" value="T_SNARE"/>
    <property type="match status" value="1"/>
</dbReference>
<dbReference type="Proteomes" id="UP000734854">
    <property type="component" value="Unassembled WGS sequence"/>
</dbReference>
<evidence type="ECO:0000256" key="8">
    <source>
        <dbReference type="ARBA" id="ARBA00023136"/>
    </source>
</evidence>
<keyword evidence="4" id="KW-0653">Protein transport</keyword>
<feature type="transmembrane region" description="Helical" evidence="10">
    <location>
        <begin position="319"/>
        <end position="341"/>
    </location>
</feature>
<keyword evidence="3 10" id="KW-0812">Transmembrane</keyword>
<feature type="transmembrane region" description="Helical" evidence="10">
    <location>
        <begin position="46"/>
        <end position="69"/>
    </location>
</feature>
<dbReference type="SMART" id="SM00503">
    <property type="entry name" value="SynN"/>
    <property type="match status" value="1"/>
</dbReference>
<dbReference type="Gene3D" id="1.20.5.110">
    <property type="match status" value="1"/>
</dbReference>
<keyword evidence="13" id="KW-1185">Reference proteome</keyword>
<accession>A0A8J5KM80</accession>
<dbReference type="PANTHER" id="PTHR19957">
    <property type="entry name" value="SYNTAXIN"/>
    <property type="match status" value="1"/>
</dbReference>
<dbReference type="GO" id="GO:0045324">
    <property type="term" value="P:late endosome to vacuole transport"/>
    <property type="evidence" value="ECO:0007669"/>
    <property type="project" value="UniProtKB-ARBA"/>
</dbReference>
<dbReference type="SUPFAM" id="SSF47661">
    <property type="entry name" value="t-snare proteins"/>
    <property type="match status" value="1"/>
</dbReference>
<evidence type="ECO:0000313" key="12">
    <source>
        <dbReference type="EMBL" id="KAG6485451.1"/>
    </source>
</evidence>
<feature type="domain" description="T-SNARE coiled-coil homology" evidence="11">
    <location>
        <begin position="249"/>
        <end position="311"/>
    </location>
</feature>
<keyword evidence="5 10" id="KW-1133">Transmembrane helix</keyword>
<evidence type="ECO:0000256" key="2">
    <source>
        <dbReference type="ARBA" id="ARBA00022448"/>
    </source>
</evidence>
<evidence type="ECO:0000256" key="5">
    <source>
        <dbReference type="ARBA" id="ARBA00022989"/>
    </source>
</evidence>
<comment type="similarity">
    <text evidence="1">Belongs to the syntaxin family.</text>
</comment>
<evidence type="ECO:0000256" key="6">
    <source>
        <dbReference type="ARBA" id="ARBA00022990"/>
    </source>
</evidence>
<dbReference type="PANTHER" id="PTHR19957:SF38">
    <property type="entry name" value="LD27581P"/>
    <property type="match status" value="1"/>
</dbReference>
<evidence type="ECO:0000259" key="11">
    <source>
        <dbReference type="PROSITE" id="PS50192"/>
    </source>
</evidence>
<dbReference type="CDD" id="cd15840">
    <property type="entry name" value="SNARE_Qa"/>
    <property type="match status" value="1"/>
</dbReference>
<dbReference type="CDD" id="cd00179">
    <property type="entry name" value="SynN"/>
    <property type="match status" value="1"/>
</dbReference>
<comment type="caution">
    <text evidence="12">The sequence shown here is derived from an EMBL/GenBank/DDBJ whole genome shotgun (WGS) entry which is preliminary data.</text>
</comment>
<dbReference type="InterPro" id="IPR006011">
    <property type="entry name" value="Syntaxin_N"/>
</dbReference>
<keyword evidence="2" id="KW-0813">Transport</keyword>
<evidence type="ECO:0000256" key="1">
    <source>
        <dbReference type="ARBA" id="ARBA00009063"/>
    </source>
</evidence>
<dbReference type="Pfam" id="PF05739">
    <property type="entry name" value="SNARE"/>
    <property type="match status" value="1"/>
</dbReference>
<keyword evidence="7" id="KW-0175">Coiled coil</keyword>
<evidence type="ECO:0000256" key="7">
    <source>
        <dbReference type="ARBA" id="ARBA00023054"/>
    </source>
</evidence>
<evidence type="ECO:0000256" key="3">
    <source>
        <dbReference type="ARBA" id="ARBA00022692"/>
    </source>
</evidence>
<dbReference type="InterPro" id="IPR045242">
    <property type="entry name" value="Syntaxin"/>
</dbReference>
<sequence length="342" mass="37412">MFPTEGIAFSTWLIDSKFGFLLASRNPRPFPISSPTPLIVVVADSFLAYANSLPAAVSAILLASAFSAVGAEGERMSFQDLEVGRGLTSGRQDQTQAVAAGLFQITTTVRNFERLVNTIGTAKDTLELRNKLHNTRLQIGQLVKDTSVKLKQASETDHHVEVSASKKIADAKLAKDFQNILKEFQKLQNFAAERETAFAPFDPPATVPSSYAATEADFGSTKTFDQRALLAESRRQQVLLLDNEIVFNEAIIEEREQGIQEIQQQIGQVNEIFKDLAVLVNDQGIVIDDINSHIENSHSATLQAKSQLKKAAKSQKSNSSLMCLLLVIFGIILLIVIIVIAA</sequence>
<dbReference type="GO" id="GO:0000149">
    <property type="term" value="F:SNARE binding"/>
    <property type="evidence" value="ECO:0007669"/>
    <property type="project" value="TreeGrafter"/>
</dbReference>
<protein>
    <recommendedName>
        <fullName evidence="11">t-SNARE coiled-coil homology domain-containing protein</fullName>
    </recommendedName>
</protein>
<organism evidence="12 13">
    <name type="scientific">Zingiber officinale</name>
    <name type="common">Ginger</name>
    <name type="synonym">Amomum zingiber</name>
    <dbReference type="NCBI Taxonomy" id="94328"/>
    <lineage>
        <taxon>Eukaryota</taxon>
        <taxon>Viridiplantae</taxon>
        <taxon>Streptophyta</taxon>
        <taxon>Embryophyta</taxon>
        <taxon>Tracheophyta</taxon>
        <taxon>Spermatophyta</taxon>
        <taxon>Magnoliopsida</taxon>
        <taxon>Liliopsida</taxon>
        <taxon>Zingiberales</taxon>
        <taxon>Zingiberaceae</taxon>
        <taxon>Zingiber</taxon>
    </lineage>
</organism>
<dbReference type="SMART" id="SM00397">
    <property type="entry name" value="t_SNARE"/>
    <property type="match status" value="1"/>
</dbReference>
<dbReference type="FunFam" id="1.20.5.110:FF:000035">
    <property type="entry name" value="Syntaxin-22 like"/>
    <property type="match status" value="1"/>
</dbReference>
<dbReference type="EMBL" id="JACMSC010000015">
    <property type="protein sequence ID" value="KAG6485451.1"/>
    <property type="molecule type" value="Genomic_DNA"/>
</dbReference>
<dbReference type="GO" id="GO:0005484">
    <property type="term" value="F:SNAP receptor activity"/>
    <property type="evidence" value="ECO:0007669"/>
    <property type="project" value="TreeGrafter"/>
</dbReference>
<keyword evidence="6" id="KW-0007">Acetylation</keyword>
<reference evidence="12 13" key="1">
    <citation type="submission" date="2020-08" db="EMBL/GenBank/DDBJ databases">
        <title>Plant Genome Project.</title>
        <authorList>
            <person name="Zhang R.-G."/>
        </authorList>
    </citation>
    <scope>NUCLEOTIDE SEQUENCE [LARGE SCALE GENOMIC DNA]</scope>
    <source>
        <tissue evidence="12">Rhizome</tissue>
    </source>
</reference>
<dbReference type="GO" id="GO:0031201">
    <property type="term" value="C:SNARE complex"/>
    <property type="evidence" value="ECO:0007669"/>
    <property type="project" value="TreeGrafter"/>
</dbReference>
<dbReference type="InterPro" id="IPR010989">
    <property type="entry name" value="SNARE"/>
</dbReference>
<dbReference type="GO" id="GO:0006886">
    <property type="term" value="P:intracellular protein transport"/>
    <property type="evidence" value="ECO:0007669"/>
    <property type="project" value="TreeGrafter"/>
</dbReference>
<evidence type="ECO:0000256" key="9">
    <source>
        <dbReference type="ARBA" id="ARBA00060376"/>
    </source>
</evidence>
<dbReference type="InterPro" id="IPR000727">
    <property type="entry name" value="T_SNARE_dom"/>
</dbReference>
<evidence type="ECO:0000313" key="13">
    <source>
        <dbReference type="Proteomes" id="UP000734854"/>
    </source>
</evidence>
<dbReference type="GO" id="GO:0006906">
    <property type="term" value="P:vesicle fusion"/>
    <property type="evidence" value="ECO:0007669"/>
    <property type="project" value="TreeGrafter"/>
</dbReference>
<comment type="subcellular location">
    <subcellularLocation>
        <location evidence="9">Prevacuolar compartment membrane</location>
        <topology evidence="9">Single-pass type IV membrane protein</topology>
    </subcellularLocation>
</comment>
<gene>
    <name evidence="12" type="ORF">ZIOFF_053989</name>
</gene>